<organism evidence="2 3">
    <name type="scientific">Ramalina farinacea</name>
    <dbReference type="NCBI Taxonomy" id="258253"/>
    <lineage>
        <taxon>Eukaryota</taxon>
        <taxon>Fungi</taxon>
        <taxon>Dikarya</taxon>
        <taxon>Ascomycota</taxon>
        <taxon>Pezizomycotina</taxon>
        <taxon>Lecanoromycetes</taxon>
        <taxon>OSLEUM clade</taxon>
        <taxon>Lecanoromycetidae</taxon>
        <taxon>Lecanorales</taxon>
        <taxon>Lecanorineae</taxon>
        <taxon>Ramalinaceae</taxon>
        <taxon>Ramalina</taxon>
    </lineage>
</organism>
<dbReference type="GO" id="GO:0006412">
    <property type="term" value="P:translation"/>
    <property type="evidence" value="ECO:0007669"/>
    <property type="project" value="InterPro"/>
</dbReference>
<accession>A0AA43QVH8</accession>
<reference evidence="2" key="1">
    <citation type="journal article" date="2023" name="Genome Biol. Evol.">
        <title>First Whole Genome Sequence and Flow Cytometry Genome Size Data for the Lichen-Forming Fungus Ramalina farinacea (Ascomycota).</title>
        <authorList>
            <person name="Llewellyn T."/>
            <person name="Mian S."/>
            <person name="Hill R."/>
            <person name="Leitch I.J."/>
            <person name="Gaya E."/>
        </authorList>
    </citation>
    <scope>NUCLEOTIDE SEQUENCE</scope>
    <source>
        <strain evidence="2">LIQ254RAFAR</strain>
    </source>
</reference>
<dbReference type="GO" id="GO:0005840">
    <property type="term" value="C:ribosome"/>
    <property type="evidence" value="ECO:0007669"/>
    <property type="project" value="InterPro"/>
</dbReference>
<name>A0AA43QVH8_9LECA</name>
<dbReference type="EMBL" id="JAPUFD010000013">
    <property type="protein sequence ID" value="MDI1491075.1"/>
    <property type="molecule type" value="Genomic_DNA"/>
</dbReference>
<protein>
    <submittedName>
        <fullName evidence="2">Uncharacterized protein</fullName>
    </submittedName>
</protein>
<dbReference type="GO" id="GO:0003735">
    <property type="term" value="F:structural constituent of ribosome"/>
    <property type="evidence" value="ECO:0007669"/>
    <property type="project" value="InterPro"/>
</dbReference>
<proteinExistence type="predicted"/>
<comment type="caution">
    <text evidence="2">The sequence shown here is derived from an EMBL/GenBank/DDBJ whole genome shotgun (WGS) entry which is preliminary data.</text>
</comment>
<gene>
    <name evidence="2" type="ORF">OHK93_002281</name>
</gene>
<dbReference type="InterPro" id="IPR035987">
    <property type="entry name" value="Ribosomal_uS8_sf"/>
</dbReference>
<evidence type="ECO:0000256" key="1">
    <source>
        <dbReference type="SAM" id="MobiDB-lite"/>
    </source>
</evidence>
<sequence length="170" mass="18116">MSLVHLANACSHLQNASLARLGLTSLPRTNQLHTLLLQMQKFGYVNNVTIGGPAPPPPSGIAPVLSTNPAARGDVSSHVAPRAINTSQPPAPGEAESRDGDGVTQANISSRRLWIGLKYRNQTPVLEKMQLVSKPTRRVWMGVPQLEGLVRGEQQGYVRGLRAVGGGDVC</sequence>
<dbReference type="Proteomes" id="UP001161017">
    <property type="component" value="Unassembled WGS sequence"/>
</dbReference>
<dbReference type="AlphaFoldDB" id="A0AA43QVH8"/>
<feature type="region of interest" description="Disordered" evidence="1">
    <location>
        <begin position="81"/>
        <end position="103"/>
    </location>
</feature>
<dbReference type="SUPFAM" id="SSF56047">
    <property type="entry name" value="Ribosomal protein S8"/>
    <property type="match status" value="1"/>
</dbReference>
<evidence type="ECO:0000313" key="2">
    <source>
        <dbReference type="EMBL" id="MDI1491075.1"/>
    </source>
</evidence>
<keyword evidence="3" id="KW-1185">Reference proteome</keyword>
<evidence type="ECO:0000313" key="3">
    <source>
        <dbReference type="Proteomes" id="UP001161017"/>
    </source>
</evidence>